<dbReference type="PANTHER" id="PTHR42932:SF1">
    <property type="entry name" value="GENERAL STRESS PROTEIN 20U"/>
    <property type="match status" value="1"/>
</dbReference>
<evidence type="ECO:0000313" key="4">
    <source>
        <dbReference type="EMBL" id="AEL24413.1"/>
    </source>
</evidence>
<dbReference type="PROSITE" id="PS00819">
    <property type="entry name" value="DPS_2"/>
    <property type="match status" value="1"/>
</dbReference>
<dbReference type="InterPro" id="IPR023188">
    <property type="entry name" value="DPS_DNA-bd_CS"/>
</dbReference>
<dbReference type="HOGENOM" id="CLU_098183_2_2_10"/>
<evidence type="ECO:0000313" key="5">
    <source>
        <dbReference type="Proteomes" id="UP000001635"/>
    </source>
</evidence>
<evidence type="ECO:0000256" key="2">
    <source>
        <dbReference type="RuleBase" id="RU003875"/>
    </source>
</evidence>
<dbReference type="InterPro" id="IPR012347">
    <property type="entry name" value="Ferritin-like"/>
</dbReference>
<proteinExistence type="inferred from homology"/>
<dbReference type="Proteomes" id="UP000001635">
    <property type="component" value="Chromosome"/>
</dbReference>
<accession>G0IZE0</accession>
<dbReference type="Gene3D" id="1.20.1260.10">
    <property type="match status" value="1"/>
</dbReference>
<dbReference type="InterPro" id="IPR008331">
    <property type="entry name" value="Ferritin_DPS_dom"/>
</dbReference>
<organism evidence="4 5">
    <name type="scientific">Cyclobacterium marinum (strain ATCC 25205 / DSM 745 / LMG 13164 / NCIMB 1802)</name>
    <name type="common">Flectobacillus marinus</name>
    <dbReference type="NCBI Taxonomy" id="880070"/>
    <lineage>
        <taxon>Bacteria</taxon>
        <taxon>Pseudomonadati</taxon>
        <taxon>Bacteroidota</taxon>
        <taxon>Cytophagia</taxon>
        <taxon>Cytophagales</taxon>
        <taxon>Cyclobacteriaceae</taxon>
        <taxon>Cyclobacterium</taxon>
    </lineage>
</organism>
<dbReference type="CDD" id="cd01043">
    <property type="entry name" value="DPS"/>
    <property type="match status" value="1"/>
</dbReference>
<dbReference type="PROSITE" id="PS00818">
    <property type="entry name" value="DPS_1"/>
    <property type="match status" value="1"/>
</dbReference>
<name>G0IZE0_CYCMS</name>
<feature type="domain" description="Ferritin/DPS" evidence="3">
    <location>
        <begin position="79"/>
        <end position="217"/>
    </location>
</feature>
<dbReference type="InterPro" id="IPR009078">
    <property type="entry name" value="Ferritin-like_SF"/>
</dbReference>
<dbReference type="STRING" id="880070.Cycma_0638"/>
<protein>
    <submittedName>
        <fullName evidence="4">Ferritin Dps family protein</fullName>
    </submittedName>
</protein>
<dbReference type="PANTHER" id="PTHR42932">
    <property type="entry name" value="GENERAL STRESS PROTEIN 20U"/>
    <property type="match status" value="1"/>
</dbReference>
<gene>
    <name evidence="4" type="ordered locus">Cycma_0638</name>
</gene>
<dbReference type="GO" id="GO:0016722">
    <property type="term" value="F:oxidoreductase activity, acting on metal ions"/>
    <property type="evidence" value="ECO:0007669"/>
    <property type="project" value="InterPro"/>
</dbReference>
<dbReference type="GO" id="GO:0008199">
    <property type="term" value="F:ferric iron binding"/>
    <property type="evidence" value="ECO:0007669"/>
    <property type="project" value="InterPro"/>
</dbReference>
<dbReference type="Pfam" id="PF00210">
    <property type="entry name" value="Ferritin"/>
    <property type="match status" value="1"/>
</dbReference>
<dbReference type="AlphaFoldDB" id="G0IZE0"/>
<reference evidence="5" key="1">
    <citation type="submission" date="2011-07" db="EMBL/GenBank/DDBJ databases">
        <title>The complete genome of Cyclobacterium marinum DSM 745.</title>
        <authorList>
            <person name="Lucas S."/>
            <person name="Han J."/>
            <person name="Lapidus A."/>
            <person name="Bruce D."/>
            <person name="Goodwin L."/>
            <person name="Pitluck S."/>
            <person name="Peters L."/>
            <person name="Kyrpides N."/>
            <person name="Mavromatis K."/>
            <person name="Ivanova N."/>
            <person name="Ovchinnikova G."/>
            <person name="Chertkov O."/>
            <person name="Detter J.C."/>
            <person name="Tapia R."/>
            <person name="Han C."/>
            <person name="Land M."/>
            <person name="Hauser L."/>
            <person name="Markowitz V."/>
            <person name="Cheng J.-F."/>
            <person name="Hugenholtz P."/>
            <person name="Woyke T."/>
            <person name="Wu D."/>
            <person name="Tindall B."/>
            <person name="Schuetze A."/>
            <person name="Brambilla E."/>
            <person name="Klenk H.-P."/>
            <person name="Eisen J.A."/>
        </authorList>
    </citation>
    <scope>NUCLEOTIDE SEQUENCE [LARGE SCALE GENOMIC DNA]</scope>
    <source>
        <strain evidence="5">ATCC 25205 / DSM 745 / LMG 13164 / NCIMB 1802</strain>
    </source>
</reference>
<dbReference type="SUPFAM" id="SSF47240">
    <property type="entry name" value="Ferritin-like"/>
    <property type="match status" value="1"/>
</dbReference>
<dbReference type="KEGG" id="cmr:Cycma_0638"/>
<evidence type="ECO:0000256" key="1">
    <source>
        <dbReference type="ARBA" id="ARBA00009497"/>
    </source>
</evidence>
<dbReference type="EMBL" id="CP002955">
    <property type="protein sequence ID" value="AEL24413.1"/>
    <property type="molecule type" value="Genomic_DNA"/>
</dbReference>
<evidence type="ECO:0000259" key="3">
    <source>
        <dbReference type="Pfam" id="PF00210"/>
    </source>
</evidence>
<comment type="similarity">
    <text evidence="1 2">Belongs to the Dps family.</text>
</comment>
<dbReference type="eggNOG" id="COG0783">
    <property type="taxonomic scope" value="Bacteria"/>
</dbReference>
<keyword evidence="5" id="KW-1185">Reference proteome</keyword>
<sequence length="218" mass="25334">MDQVFTNLGKTRSILMTISFHIKVHLSSRKTTIGIVYGHVYAKDQIIFKDKLNIMSTKSEKRVFKKLGYNKNESEKIVASLNQLLANYHVHYQKLRNFHWNVTGGDFFDLHEKFEELYTESFANIDLIAERIRVFGMTPYSLMKDYLKYADIKEVSTDLSSKEMVNEVLKDFQILVDNMNDCAVKVADLGDSATEDMLIAFIKSVELHHWMLTSFIKD</sequence>
<dbReference type="InterPro" id="IPR002177">
    <property type="entry name" value="DPS_DNA-bd"/>
</dbReference>
<dbReference type="PRINTS" id="PR01346">
    <property type="entry name" value="HELNAPAPROT"/>
</dbReference>